<feature type="region of interest" description="Disordered" evidence="1">
    <location>
        <begin position="46"/>
        <end position="72"/>
    </location>
</feature>
<proteinExistence type="predicted"/>
<dbReference type="Proteomes" id="UP000729402">
    <property type="component" value="Unassembled WGS sequence"/>
</dbReference>
<reference evidence="2" key="1">
    <citation type="journal article" date="2021" name="bioRxiv">
        <title>Whole Genome Assembly and Annotation of Northern Wild Rice, Zizania palustris L., Supports a Whole Genome Duplication in the Zizania Genus.</title>
        <authorList>
            <person name="Haas M."/>
            <person name="Kono T."/>
            <person name="Macchietto M."/>
            <person name="Millas R."/>
            <person name="McGilp L."/>
            <person name="Shao M."/>
            <person name="Duquette J."/>
            <person name="Hirsch C.N."/>
            <person name="Kimball J."/>
        </authorList>
    </citation>
    <scope>NUCLEOTIDE SEQUENCE</scope>
    <source>
        <tissue evidence="2">Fresh leaf tissue</tissue>
    </source>
</reference>
<gene>
    <name evidence="2" type="ORF">GUJ93_ZPchr0011g28503</name>
</gene>
<evidence type="ECO:0000313" key="2">
    <source>
        <dbReference type="EMBL" id="KAG8088965.1"/>
    </source>
</evidence>
<accession>A0A8J5WDU8</accession>
<reference evidence="2" key="2">
    <citation type="submission" date="2021-02" db="EMBL/GenBank/DDBJ databases">
        <authorList>
            <person name="Kimball J.A."/>
            <person name="Haas M.W."/>
            <person name="Macchietto M."/>
            <person name="Kono T."/>
            <person name="Duquette J."/>
            <person name="Shao M."/>
        </authorList>
    </citation>
    <scope>NUCLEOTIDE SEQUENCE</scope>
    <source>
        <tissue evidence="2">Fresh leaf tissue</tissue>
    </source>
</reference>
<evidence type="ECO:0000313" key="3">
    <source>
        <dbReference type="Proteomes" id="UP000729402"/>
    </source>
</evidence>
<dbReference type="AlphaFoldDB" id="A0A8J5WDU8"/>
<dbReference type="EMBL" id="JAAALK010000081">
    <property type="protein sequence ID" value="KAG8088965.1"/>
    <property type="molecule type" value="Genomic_DNA"/>
</dbReference>
<name>A0A8J5WDU8_ZIZPA</name>
<organism evidence="2 3">
    <name type="scientific">Zizania palustris</name>
    <name type="common">Northern wild rice</name>
    <dbReference type="NCBI Taxonomy" id="103762"/>
    <lineage>
        <taxon>Eukaryota</taxon>
        <taxon>Viridiplantae</taxon>
        <taxon>Streptophyta</taxon>
        <taxon>Embryophyta</taxon>
        <taxon>Tracheophyta</taxon>
        <taxon>Spermatophyta</taxon>
        <taxon>Magnoliopsida</taxon>
        <taxon>Liliopsida</taxon>
        <taxon>Poales</taxon>
        <taxon>Poaceae</taxon>
        <taxon>BOP clade</taxon>
        <taxon>Oryzoideae</taxon>
        <taxon>Oryzeae</taxon>
        <taxon>Zizaniinae</taxon>
        <taxon>Zizania</taxon>
    </lineage>
</organism>
<evidence type="ECO:0000256" key="1">
    <source>
        <dbReference type="SAM" id="MobiDB-lite"/>
    </source>
</evidence>
<sequence length="107" mass="11513">MQNRVRLRRAKTASRRRIETMTRRRGGAPGWLAGGAESGRVLRRVLGPGEGTGKAMGKKGGDEHTSRGCGGSHDSAIRSFFGLLSSKSIKNILLLGHSILAFILTKQ</sequence>
<keyword evidence="3" id="KW-1185">Reference proteome</keyword>
<comment type="caution">
    <text evidence="2">The sequence shown here is derived from an EMBL/GenBank/DDBJ whole genome shotgun (WGS) entry which is preliminary data.</text>
</comment>
<protein>
    <submittedName>
        <fullName evidence="2">Uncharacterized protein</fullName>
    </submittedName>
</protein>
<feature type="region of interest" description="Disordered" evidence="1">
    <location>
        <begin position="1"/>
        <end position="33"/>
    </location>
</feature>
<feature type="compositionally biased region" description="Basic residues" evidence="1">
    <location>
        <begin position="1"/>
        <end position="15"/>
    </location>
</feature>